<reference evidence="1 2" key="1">
    <citation type="submission" date="2016-10" db="EMBL/GenBank/DDBJ databases">
        <authorList>
            <person name="de Groot N.N."/>
        </authorList>
    </citation>
    <scope>NUCLEOTIDE SEQUENCE [LARGE SCALE GENOMIC DNA]</scope>
    <source>
        <strain evidence="1 2">CGMCC 1.7727</strain>
    </source>
</reference>
<dbReference type="Proteomes" id="UP000199687">
    <property type="component" value="Unassembled WGS sequence"/>
</dbReference>
<dbReference type="PROSITE" id="PS51257">
    <property type="entry name" value="PROKAR_LIPOPROTEIN"/>
    <property type="match status" value="1"/>
</dbReference>
<dbReference type="EMBL" id="FOGL01000015">
    <property type="protein sequence ID" value="SES01467.1"/>
    <property type="molecule type" value="Genomic_DNA"/>
</dbReference>
<keyword evidence="2" id="KW-1185">Reference proteome</keyword>
<evidence type="ECO:0008006" key="3">
    <source>
        <dbReference type="Google" id="ProtNLM"/>
    </source>
</evidence>
<gene>
    <name evidence="1" type="ORF">SAMN04487944_11524</name>
</gene>
<evidence type="ECO:0000313" key="1">
    <source>
        <dbReference type="EMBL" id="SES01467.1"/>
    </source>
</evidence>
<dbReference type="OrthoDB" id="2454533at2"/>
<proteinExistence type="predicted"/>
<protein>
    <recommendedName>
        <fullName evidence="3">Lipoprotein</fullName>
    </recommendedName>
</protein>
<dbReference type="STRING" id="531814.SAMN04487944_11524"/>
<organism evidence="1 2">
    <name type="scientific">Gracilibacillus ureilyticus</name>
    <dbReference type="NCBI Taxonomy" id="531814"/>
    <lineage>
        <taxon>Bacteria</taxon>
        <taxon>Bacillati</taxon>
        <taxon>Bacillota</taxon>
        <taxon>Bacilli</taxon>
        <taxon>Bacillales</taxon>
        <taxon>Bacillaceae</taxon>
        <taxon>Gracilibacillus</taxon>
    </lineage>
</organism>
<accession>A0A1H9TX33</accession>
<name>A0A1H9TX33_9BACI</name>
<sequence length="168" mass="19277">MKVSNVLVAVLFLSFLVGCNVLNEKEVYVGDDLEIGVIGKIPEVRENNIAFSTVTFSDLEKKSVLQKLDAIFIMEEFLPEASLEKNVKKYKETEIPYFFIGTKKSYVPFTNEDIGYDEIPDIEIEYAAGFYSSDKSRMWGFSLNNYEETESNIKDIYTEIFEVIVNDI</sequence>
<dbReference type="RefSeq" id="WP_089742199.1">
    <property type="nucleotide sequence ID" value="NZ_FOGL01000015.1"/>
</dbReference>
<dbReference type="AlphaFoldDB" id="A0A1H9TX33"/>
<evidence type="ECO:0000313" key="2">
    <source>
        <dbReference type="Proteomes" id="UP000199687"/>
    </source>
</evidence>